<feature type="active site" description="Phosphocysteine intermediate" evidence="5">
    <location>
        <position position="109"/>
    </location>
</feature>
<keyword evidence="9" id="KW-1185">Reference proteome</keyword>
<dbReference type="GO" id="GO:0004725">
    <property type="term" value="F:protein tyrosine phosphatase activity"/>
    <property type="evidence" value="ECO:0007669"/>
    <property type="project" value="UniProtKB-EC"/>
</dbReference>
<dbReference type="GO" id="GO:0005634">
    <property type="term" value="C:nucleus"/>
    <property type="evidence" value="ECO:0007669"/>
    <property type="project" value="TreeGrafter"/>
</dbReference>
<dbReference type="SUPFAM" id="SSF52799">
    <property type="entry name" value="(Phosphotyrosine protein) phosphatases II"/>
    <property type="match status" value="1"/>
</dbReference>
<proteinExistence type="inferred from homology"/>
<dbReference type="InterPro" id="IPR020422">
    <property type="entry name" value="TYR_PHOSPHATASE_DUAL_dom"/>
</dbReference>
<dbReference type="AlphaFoldDB" id="A0A1G4MAG0"/>
<keyword evidence="3" id="KW-0378">Hydrolase</keyword>
<dbReference type="InterPro" id="IPR029021">
    <property type="entry name" value="Prot-tyrosine_phosphatase-like"/>
</dbReference>
<dbReference type="InterPro" id="IPR000340">
    <property type="entry name" value="Dual-sp_phosphatase_cat-dom"/>
</dbReference>
<comment type="similarity">
    <text evidence="1">Belongs to the protein-tyrosine phosphatase family. Non-receptor class dual specificity subfamily.</text>
</comment>
<evidence type="ECO:0000256" key="1">
    <source>
        <dbReference type="ARBA" id="ARBA00008601"/>
    </source>
</evidence>
<dbReference type="PIRSF" id="PIRSF000941">
    <property type="entry name" value="DUSP12"/>
    <property type="match status" value="1"/>
</dbReference>
<dbReference type="EMBL" id="LT598485">
    <property type="protein sequence ID" value="SCW00862.1"/>
    <property type="molecule type" value="Genomic_DNA"/>
</dbReference>
<dbReference type="Proteomes" id="UP000190831">
    <property type="component" value="Chromosome C"/>
</dbReference>
<evidence type="ECO:0000313" key="8">
    <source>
        <dbReference type="EMBL" id="SCW00862.1"/>
    </source>
</evidence>
<dbReference type="FunFam" id="3.90.190.10:FF:000116">
    <property type="entry name" value="YVH1p Protein phosphatase"/>
    <property type="match status" value="1"/>
</dbReference>
<dbReference type="PROSITE" id="PS50054">
    <property type="entry name" value="TYR_PHOSPHATASE_DUAL"/>
    <property type="match status" value="1"/>
</dbReference>
<dbReference type="Gene3D" id="3.90.190.10">
    <property type="entry name" value="Protein tyrosine phosphatase superfamily"/>
    <property type="match status" value="1"/>
</dbReference>
<evidence type="ECO:0000256" key="2">
    <source>
        <dbReference type="ARBA" id="ARBA00013064"/>
    </source>
</evidence>
<dbReference type="EC" id="3.1.3.48" evidence="2"/>
<evidence type="ECO:0000256" key="5">
    <source>
        <dbReference type="PIRSR" id="PIRSR000941-50"/>
    </source>
</evidence>
<dbReference type="CDD" id="cd14518">
    <property type="entry name" value="DSP_fungal_YVH1"/>
    <property type="match status" value="1"/>
</dbReference>
<dbReference type="SMART" id="SM00195">
    <property type="entry name" value="DSPc"/>
    <property type="match status" value="1"/>
</dbReference>
<evidence type="ECO:0000256" key="3">
    <source>
        <dbReference type="ARBA" id="ARBA00022801"/>
    </source>
</evidence>
<evidence type="ECO:0000259" key="7">
    <source>
        <dbReference type="PROSITE" id="PS50056"/>
    </source>
</evidence>
<dbReference type="PANTHER" id="PTHR45848">
    <property type="entry name" value="DUAL SPECIFICITY PROTEIN PHOSPHATASE 12 FAMILY MEMBER"/>
    <property type="match status" value="1"/>
</dbReference>
<gene>
    <name evidence="8" type="ORF">LAFE_0C13652G</name>
</gene>
<keyword evidence="4" id="KW-0904">Protein phosphatase</keyword>
<evidence type="ECO:0000313" key="9">
    <source>
        <dbReference type="Proteomes" id="UP000190831"/>
    </source>
</evidence>
<evidence type="ECO:0000259" key="6">
    <source>
        <dbReference type="PROSITE" id="PS50054"/>
    </source>
</evidence>
<sequence>MADMDRILGGIYVGSYQPIVDHFPLRTEHNISHILSVMKFEVIPEYLVRKSYVLKNISIDDDSTTDILQYINESNRFIDSCLFPDEPEYDPRKVSFKKKPQQGAIYIHCHAGVSRSVAFTVAYLMYRYGLDLKSALYAVKRKRAVSQPNENFLEQLRIFEAMGGSYVDENHQSYNVWKLSNSVKQDGTGNSILAKDDTFEHNDEKRIEDMTPEELSKVTVIRCKKCRQKLALSTSFIKHEPPSRESSEGHFIRRAAGSRRIIDIQESQRNCSHFFVEPLKWMKEELQGKQELEGKFCCPNCSSKVGAYNWKGSRCSCGKWMVPAIHLQTAKVDQISYNQEELPNVVKNH</sequence>
<organism evidence="8 9">
    <name type="scientific">Lachancea fermentati</name>
    <name type="common">Zygosaccharomyces fermentati</name>
    <dbReference type="NCBI Taxonomy" id="4955"/>
    <lineage>
        <taxon>Eukaryota</taxon>
        <taxon>Fungi</taxon>
        <taxon>Dikarya</taxon>
        <taxon>Ascomycota</taxon>
        <taxon>Saccharomycotina</taxon>
        <taxon>Saccharomycetes</taxon>
        <taxon>Saccharomycetales</taxon>
        <taxon>Saccharomycetaceae</taxon>
        <taxon>Lachancea</taxon>
    </lineage>
</organism>
<dbReference type="STRING" id="4955.A0A1G4MAG0"/>
<accession>A0A1G4MAG0</accession>
<feature type="domain" description="Tyrosine-protein phosphatase" evidence="6">
    <location>
        <begin position="3"/>
        <end position="165"/>
    </location>
</feature>
<reference evidence="8 9" key="1">
    <citation type="submission" date="2016-03" db="EMBL/GenBank/DDBJ databases">
        <authorList>
            <person name="Devillers H."/>
        </authorList>
    </citation>
    <scope>NUCLEOTIDE SEQUENCE [LARGE SCALE GENOMIC DNA]</scope>
    <source>
        <strain evidence="8">CBS 6772</strain>
    </source>
</reference>
<dbReference type="PANTHER" id="PTHR45848:SF4">
    <property type="entry name" value="DUAL SPECIFICITY PROTEIN PHOSPHATASE 12"/>
    <property type="match status" value="1"/>
</dbReference>
<name>A0A1G4MAG0_LACFM</name>
<dbReference type="Pfam" id="PF00782">
    <property type="entry name" value="DSPc"/>
    <property type="match status" value="1"/>
</dbReference>
<feature type="domain" description="Tyrosine specific protein phosphatases" evidence="7">
    <location>
        <begin position="95"/>
        <end position="143"/>
    </location>
</feature>
<dbReference type="OMA" id="FAWQGMQ"/>
<protein>
    <recommendedName>
        <fullName evidence="2">protein-tyrosine-phosphatase</fullName>
        <ecNumber evidence="2">3.1.3.48</ecNumber>
    </recommendedName>
</protein>
<evidence type="ECO:0000256" key="4">
    <source>
        <dbReference type="ARBA" id="ARBA00022912"/>
    </source>
</evidence>
<dbReference type="InterPro" id="IPR000387">
    <property type="entry name" value="Tyr_Pase_dom"/>
</dbReference>
<dbReference type="InterPro" id="IPR016278">
    <property type="entry name" value="DUSP12"/>
</dbReference>
<dbReference type="OrthoDB" id="2017893at2759"/>
<dbReference type="PROSITE" id="PS50056">
    <property type="entry name" value="TYR_PHOSPHATASE_2"/>
    <property type="match status" value="1"/>
</dbReference>
<dbReference type="GO" id="GO:0008138">
    <property type="term" value="F:protein tyrosine/serine/threonine phosphatase activity"/>
    <property type="evidence" value="ECO:0007669"/>
    <property type="project" value="InterPro"/>
</dbReference>